<dbReference type="EMBL" id="DSXR01000120">
    <property type="protein sequence ID" value="HGS88300.1"/>
    <property type="molecule type" value="Genomic_DNA"/>
</dbReference>
<dbReference type="Pfam" id="PF22746">
    <property type="entry name" value="SHOCT-like_DUF2089-C"/>
    <property type="match status" value="1"/>
</dbReference>
<evidence type="ECO:0000313" key="3">
    <source>
        <dbReference type="EMBL" id="HGS88300.1"/>
    </source>
</evidence>
<sequence>MAASSEERLKILKLIEENKITPEEGIRLLQALEKSSALAEKKGPLPPPPPGEGMRPRPRWLRVRITDLRSGKVRVNIRLPVTVLNTGMKLGARFSPEIGEIEMGQIMDAIQSGEIGQIVDIYDEEDQEHIEVGLE</sequence>
<proteinExistence type="predicted"/>
<reference evidence="3" key="1">
    <citation type="journal article" date="2020" name="mSystems">
        <title>Genome- and Community-Level Interaction Insights into Carbon Utilization and Element Cycling Functions of Hydrothermarchaeota in Hydrothermal Sediment.</title>
        <authorList>
            <person name="Zhou Z."/>
            <person name="Liu Y."/>
            <person name="Xu W."/>
            <person name="Pan J."/>
            <person name="Luo Z.H."/>
            <person name="Li M."/>
        </authorList>
    </citation>
    <scope>NUCLEOTIDE SEQUENCE [LARGE SCALE GENOMIC DNA]</scope>
    <source>
        <strain evidence="3">SpSt-556</strain>
    </source>
</reference>
<gene>
    <name evidence="3" type="ORF">ENT17_11900</name>
</gene>
<accession>A0A7C4L157</accession>
<evidence type="ECO:0000256" key="1">
    <source>
        <dbReference type="SAM" id="MobiDB-lite"/>
    </source>
</evidence>
<comment type="caution">
    <text evidence="3">The sequence shown here is derived from an EMBL/GenBank/DDBJ whole genome shotgun (WGS) entry which is preliminary data.</text>
</comment>
<dbReference type="InterPro" id="IPR053959">
    <property type="entry name" value="YvlB/LiaX_N"/>
</dbReference>
<feature type="region of interest" description="Disordered" evidence="1">
    <location>
        <begin position="37"/>
        <end position="57"/>
    </location>
</feature>
<feature type="domain" description="YvlB/LiaX N-terminal" evidence="2">
    <location>
        <begin position="6"/>
        <end position="35"/>
    </location>
</feature>
<organism evidence="3">
    <name type="scientific">Bellilinea caldifistulae</name>
    <dbReference type="NCBI Taxonomy" id="360411"/>
    <lineage>
        <taxon>Bacteria</taxon>
        <taxon>Bacillati</taxon>
        <taxon>Chloroflexota</taxon>
        <taxon>Anaerolineae</taxon>
        <taxon>Anaerolineales</taxon>
        <taxon>Anaerolineaceae</taxon>
        <taxon>Bellilinea</taxon>
    </lineage>
</organism>
<protein>
    <recommendedName>
        <fullName evidence="2">YvlB/LiaX N-terminal domain-containing protein</fullName>
    </recommendedName>
</protein>
<evidence type="ECO:0000259" key="2">
    <source>
        <dbReference type="Pfam" id="PF22746"/>
    </source>
</evidence>
<dbReference type="AlphaFoldDB" id="A0A7C4L157"/>
<name>A0A7C4L157_9CHLR</name>